<name>A0A059CBR6_EUCGR</name>
<dbReference type="InterPro" id="IPR036869">
    <property type="entry name" value="J_dom_sf"/>
</dbReference>
<gene>
    <name evidence="2" type="ORF">EUGRSUZ_D00271</name>
</gene>
<dbReference type="OMA" id="HHILWPE"/>
<dbReference type="GO" id="GO:0030276">
    <property type="term" value="F:clathrin binding"/>
    <property type="evidence" value="ECO:0000318"/>
    <property type="project" value="GO_Central"/>
</dbReference>
<dbReference type="PANTHER" id="PTHR23172">
    <property type="entry name" value="AUXILIN/CYCLIN G-ASSOCIATED KINASE-RELATED"/>
    <property type="match status" value="1"/>
</dbReference>
<dbReference type="Gramene" id="KCW75888">
    <property type="protein sequence ID" value="KCW75888"/>
    <property type="gene ID" value="EUGRSUZ_D00271"/>
</dbReference>
<accession>A0A059CBR6</accession>
<dbReference type="CDD" id="cd06257">
    <property type="entry name" value="DnaJ"/>
    <property type="match status" value="1"/>
</dbReference>
<feature type="region of interest" description="Disordered" evidence="1">
    <location>
        <begin position="122"/>
        <end position="155"/>
    </location>
</feature>
<proteinExistence type="predicted"/>
<feature type="compositionally biased region" description="Low complexity" evidence="1">
    <location>
        <begin position="132"/>
        <end position="154"/>
    </location>
</feature>
<feature type="region of interest" description="Disordered" evidence="1">
    <location>
        <begin position="1"/>
        <end position="53"/>
    </location>
</feature>
<evidence type="ECO:0008006" key="3">
    <source>
        <dbReference type="Google" id="ProtNLM"/>
    </source>
</evidence>
<dbReference type="EMBL" id="KK198756">
    <property type="protein sequence ID" value="KCW75888.1"/>
    <property type="molecule type" value="Genomic_DNA"/>
</dbReference>
<feature type="compositionally biased region" description="Polar residues" evidence="1">
    <location>
        <begin position="262"/>
        <end position="272"/>
    </location>
</feature>
<dbReference type="SUPFAM" id="SSF46565">
    <property type="entry name" value="Chaperone J-domain"/>
    <property type="match status" value="1"/>
</dbReference>
<evidence type="ECO:0000256" key="1">
    <source>
        <dbReference type="SAM" id="MobiDB-lite"/>
    </source>
</evidence>
<dbReference type="FunCoup" id="A0A059CBR6">
    <property type="interactions" value="40"/>
</dbReference>
<dbReference type="InParanoid" id="A0A059CBR6"/>
<dbReference type="GO" id="GO:0072583">
    <property type="term" value="P:clathrin-dependent endocytosis"/>
    <property type="evidence" value="ECO:0000318"/>
    <property type="project" value="GO_Central"/>
</dbReference>
<protein>
    <recommendedName>
        <fullName evidence="3">J domain-containing protein</fullName>
    </recommendedName>
</protein>
<feature type="compositionally biased region" description="Basic and acidic residues" evidence="1">
    <location>
        <begin position="210"/>
        <end position="221"/>
    </location>
</feature>
<dbReference type="GO" id="GO:0005737">
    <property type="term" value="C:cytoplasm"/>
    <property type="evidence" value="ECO:0000318"/>
    <property type="project" value="GO_Central"/>
</dbReference>
<sequence>MDESWRMRMGMHVRSPPQPAAGSPPPSDLLRRRGPPPPPLSSDTLDADDFSDVFGGPPRTVLLRKFSGDFAPSDPVSSFYDEVFRPPDFASPAKKPGRSLPAFRIPAAAEVFYRDVFGSDGVRRSRERSRPGSNVMSGSKSKSNSSSALSSEELSPLRPVIGDDVGLSSFASKLRPINVPCRWNSIATAAGDQLKEHGIPAFPYSPPSWPDERLTEQEHRSNSRCSYNGFAQPVPSPESVTEEPSSRRRMKISVEDDDMEINSPSSVISSLCQDPEGNGLSIRDRVHIVREREIEDQDEDEISGSFVIEIGTSNRQDGAGEALGIDEAIAWAKEKFRAPGDEKDRWGATELEKQNSPETEEERSKACEFLDSSGHSKMQSSEEEQDEWTGEDGSGTLSEKDKEMELLDQNLRAWLAGKETNIQLLLSTLHQILWPNSGWSSVPVTSLIDSSQVKKAYQRARLCLHPDKLQQKGATTRQKYIAQKAFSTLQEAWGVFISQDALFS</sequence>
<dbReference type="PANTHER" id="PTHR23172:SF69">
    <property type="entry name" value="CHAPERONE DNAJ-DOMAIN SUPERFAMILY PROTEIN"/>
    <property type="match status" value="1"/>
</dbReference>
<feature type="compositionally biased region" description="Pro residues" evidence="1">
    <location>
        <begin position="16"/>
        <end position="27"/>
    </location>
</feature>
<organism evidence="2">
    <name type="scientific">Eucalyptus grandis</name>
    <name type="common">Flooded gum</name>
    <dbReference type="NCBI Taxonomy" id="71139"/>
    <lineage>
        <taxon>Eukaryota</taxon>
        <taxon>Viridiplantae</taxon>
        <taxon>Streptophyta</taxon>
        <taxon>Embryophyta</taxon>
        <taxon>Tracheophyta</taxon>
        <taxon>Spermatophyta</taxon>
        <taxon>Magnoliopsida</taxon>
        <taxon>eudicotyledons</taxon>
        <taxon>Gunneridae</taxon>
        <taxon>Pentapetalae</taxon>
        <taxon>rosids</taxon>
        <taxon>malvids</taxon>
        <taxon>Myrtales</taxon>
        <taxon>Myrtaceae</taxon>
        <taxon>Myrtoideae</taxon>
        <taxon>Eucalypteae</taxon>
        <taxon>Eucalyptus</taxon>
    </lineage>
</organism>
<dbReference type="FunFam" id="1.10.287.110:FF:000043">
    <property type="entry name" value="J-domain protein required for chloroplast accumulation response 1"/>
    <property type="match status" value="1"/>
</dbReference>
<reference evidence="2" key="1">
    <citation type="submission" date="2013-07" db="EMBL/GenBank/DDBJ databases">
        <title>The genome of Eucalyptus grandis.</title>
        <authorList>
            <person name="Schmutz J."/>
            <person name="Hayes R."/>
            <person name="Myburg A."/>
            <person name="Tuskan G."/>
            <person name="Grattapaglia D."/>
            <person name="Rokhsar D.S."/>
        </authorList>
    </citation>
    <scope>NUCLEOTIDE SEQUENCE</scope>
    <source>
        <tissue evidence="2">Leaf extractions</tissue>
    </source>
</reference>
<dbReference type="InterPro" id="IPR001623">
    <property type="entry name" value="DnaJ_domain"/>
</dbReference>
<dbReference type="GO" id="GO:0031982">
    <property type="term" value="C:vesicle"/>
    <property type="evidence" value="ECO:0000318"/>
    <property type="project" value="GO_Central"/>
</dbReference>
<feature type="compositionally biased region" description="Basic and acidic residues" evidence="1">
    <location>
        <begin position="339"/>
        <end position="355"/>
    </location>
</feature>
<dbReference type="STRING" id="71139.A0A059CBR6"/>
<feature type="region of interest" description="Disordered" evidence="1">
    <location>
        <begin position="339"/>
        <end position="399"/>
    </location>
</feature>
<dbReference type="eggNOG" id="KOG0431">
    <property type="taxonomic scope" value="Eukaryota"/>
</dbReference>
<dbReference type="GO" id="GO:0072318">
    <property type="term" value="P:clathrin coat disassembly"/>
    <property type="evidence" value="ECO:0000318"/>
    <property type="project" value="GO_Central"/>
</dbReference>
<evidence type="ECO:0000313" key="2">
    <source>
        <dbReference type="EMBL" id="KCW75888.1"/>
    </source>
</evidence>
<feature type="compositionally biased region" description="Acidic residues" evidence="1">
    <location>
        <begin position="381"/>
        <end position="390"/>
    </location>
</feature>
<feature type="region of interest" description="Disordered" evidence="1">
    <location>
        <begin position="197"/>
        <end position="276"/>
    </location>
</feature>
<dbReference type="AlphaFoldDB" id="A0A059CBR6"/>
<dbReference type="Gene3D" id="1.10.287.110">
    <property type="entry name" value="DnaJ domain"/>
    <property type="match status" value="1"/>
</dbReference>